<dbReference type="SMART" id="SM00965">
    <property type="entry name" value="STN"/>
    <property type="match status" value="1"/>
</dbReference>
<dbReference type="KEGG" id="taer:GT409_14015"/>
<feature type="domain" description="Secretin/TonB short N-terminal" evidence="9">
    <location>
        <begin position="76"/>
        <end position="125"/>
    </location>
</feature>
<sequence length="581" mass="63137">MRNKTHRKPPFGVQTSILLSMLLCLSASAQMTGEELSATNETDTISATGTSDYVSIQVDGGTIRQVLNAFAMQTQRNVVIGPEVVSEDVNIHLNQVRWDEALEVILKPYGYGYRMVGNTIVISELENLASLAAVEPLETRVFDLRFLDAGDVKEMLEGQLSSRGSMSIMQTSGQKGWEFAAQSRMYSRSGATLTKRQRLVDEENSAQAKSKTIIVTDIPSILDSIESVLETIDQIPKQILVEAKFIEVNDNFLRDIGVELGGTVKLGGNPISFQDKFFDASPSAFDPVSTDISGKRTLNTFGQLSFESGGAEFLLNMLQEDDDSNVLSSPRVLTLNNQEATIIVGQKYPIIESDVSGSGGDAITSTTLDYYENIGIQLNVVPQISDEGFINMIVHPSVSSIVGFESGAVSTGGSTDNQALTQYPIINVREAETQILLKDQETTVIGGLLEERDGMTEFKVPLLGDIPFLGALFRRQTSDQRTVDLLIFLSATIVDADSDYMNSSRVEDAEEVFAEEPAIEIVVVASEVETNAPVVEIDVSEAEINAPVVETEAPAASKEEDAVEPEDNAQQVQSVMNDLSS</sequence>
<dbReference type="Pfam" id="PF00263">
    <property type="entry name" value="Secretin"/>
    <property type="match status" value="1"/>
</dbReference>
<proteinExistence type="inferred from homology"/>
<feature type="signal peptide" evidence="8">
    <location>
        <begin position="1"/>
        <end position="29"/>
    </location>
</feature>
<keyword evidence="4" id="KW-0472">Membrane</keyword>
<keyword evidence="5" id="KW-0998">Cell outer membrane</keyword>
<keyword evidence="11" id="KW-1185">Reference proteome</keyword>
<accession>A0A6P1MFW9</accession>
<dbReference type="RefSeq" id="WP_160629682.1">
    <property type="nucleotide sequence ID" value="NZ_CP047593.1"/>
</dbReference>
<dbReference type="Gene3D" id="3.30.1370.120">
    <property type="match status" value="1"/>
</dbReference>
<comment type="subcellular location">
    <subcellularLocation>
        <location evidence="1">Membrane</location>
    </subcellularLocation>
</comment>
<dbReference type="PANTHER" id="PTHR30332">
    <property type="entry name" value="PROBABLE GENERAL SECRETION PATHWAY PROTEIN D"/>
    <property type="match status" value="1"/>
</dbReference>
<dbReference type="GO" id="GO:0015627">
    <property type="term" value="C:type II protein secretion system complex"/>
    <property type="evidence" value="ECO:0007669"/>
    <property type="project" value="TreeGrafter"/>
</dbReference>
<organism evidence="10 11">
    <name type="scientific">Tichowtungia aerotolerans</name>
    <dbReference type="NCBI Taxonomy" id="2697043"/>
    <lineage>
        <taxon>Bacteria</taxon>
        <taxon>Pseudomonadati</taxon>
        <taxon>Kiritimatiellota</taxon>
        <taxon>Tichowtungiia</taxon>
        <taxon>Tichowtungiales</taxon>
        <taxon>Tichowtungiaceae</taxon>
        <taxon>Tichowtungia</taxon>
    </lineage>
</organism>
<dbReference type="InterPro" id="IPR050810">
    <property type="entry name" value="Bact_Secretion_Sys_Channel"/>
</dbReference>
<feature type="compositionally biased region" description="Polar residues" evidence="7">
    <location>
        <begin position="568"/>
        <end position="581"/>
    </location>
</feature>
<feature type="region of interest" description="Disordered" evidence="7">
    <location>
        <begin position="550"/>
        <end position="581"/>
    </location>
</feature>
<comment type="similarity">
    <text evidence="6">Belongs to the bacterial secretin family.</text>
</comment>
<keyword evidence="2" id="KW-0813">Transport</keyword>
<evidence type="ECO:0000313" key="10">
    <source>
        <dbReference type="EMBL" id="QHI70506.1"/>
    </source>
</evidence>
<evidence type="ECO:0000259" key="9">
    <source>
        <dbReference type="SMART" id="SM00965"/>
    </source>
</evidence>
<dbReference type="GO" id="GO:0009306">
    <property type="term" value="P:protein secretion"/>
    <property type="evidence" value="ECO:0007669"/>
    <property type="project" value="InterPro"/>
</dbReference>
<evidence type="ECO:0000256" key="3">
    <source>
        <dbReference type="ARBA" id="ARBA00022729"/>
    </source>
</evidence>
<dbReference type="GO" id="GO:0019867">
    <property type="term" value="C:outer membrane"/>
    <property type="evidence" value="ECO:0007669"/>
    <property type="project" value="InterPro"/>
</dbReference>
<evidence type="ECO:0000256" key="5">
    <source>
        <dbReference type="ARBA" id="ARBA00023237"/>
    </source>
</evidence>
<dbReference type="InterPro" id="IPR001775">
    <property type="entry name" value="GspD/PilQ"/>
</dbReference>
<evidence type="ECO:0000256" key="2">
    <source>
        <dbReference type="ARBA" id="ARBA00022448"/>
    </source>
</evidence>
<keyword evidence="3 8" id="KW-0732">Signal</keyword>
<dbReference type="InterPro" id="IPR038591">
    <property type="entry name" value="NolW-like_sf"/>
</dbReference>
<dbReference type="Gene3D" id="3.30.1370.130">
    <property type="match status" value="1"/>
</dbReference>
<reference evidence="10 11" key="1">
    <citation type="submission" date="2020-01" db="EMBL/GenBank/DDBJ databases">
        <title>Ponticoccus aerotolerans gen. nov., sp. nov., an anaerobic bacterium and proposal of Ponticoccusceae fam. nov., Ponticoccusles ord. nov. and Ponticoccuse classis nov. in the phylum Kiritimatiellaeota.</title>
        <authorList>
            <person name="Zhou L.Y."/>
            <person name="Du Z.J."/>
        </authorList>
    </citation>
    <scope>NUCLEOTIDE SEQUENCE [LARGE SCALE GENOMIC DNA]</scope>
    <source>
        <strain evidence="10 11">S-5007</strain>
    </source>
</reference>
<dbReference type="Proteomes" id="UP000464954">
    <property type="component" value="Chromosome"/>
</dbReference>
<evidence type="ECO:0000256" key="6">
    <source>
        <dbReference type="RuleBase" id="RU004003"/>
    </source>
</evidence>
<dbReference type="PANTHER" id="PTHR30332:SF24">
    <property type="entry name" value="SECRETIN GSPD-RELATED"/>
    <property type="match status" value="1"/>
</dbReference>
<protein>
    <recommendedName>
        <fullName evidence="9">Secretin/TonB short N-terminal domain-containing protein</fullName>
    </recommendedName>
</protein>
<evidence type="ECO:0000256" key="8">
    <source>
        <dbReference type="SAM" id="SignalP"/>
    </source>
</evidence>
<evidence type="ECO:0000256" key="7">
    <source>
        <dbReference type="SAM" id="MobiDB-lite"/>
    </source>
</evidence>
<evidence type="ECO:0000313" key="11">
    <source>
        <dbReference type="Proteomes" id="UP000464954"/>
    </source>
</evidence>
<dbReference type="AlphaFoldDB" id="A0A6P1MFW9"/>
<evidence type="ECO:0000256" key="1">
    <source>
        <dbReference type="ARBA" id="ARBA00004370"/>
    </source>
</evidence>
<dbReference type="EMBL" id="CP047593">
    <property type="protein sequence ID" value="QHI70506.1"/>
    <property type="molecule type" value="Genomic_DNA"/>
</dbReference>
<evidence type="ECO:0000256" key="4">
    <source>
        <dbReference type="ARBA" id="ARBA00023136"/>
    </source>
</evidence>
<name>A0A6P1MFW9_9BACT</name>
<dbReference type="Pfam" id="PF07660">
    <property type="entry name" value="STN"/>
    <property type="match status" value="1"/>
</dbReference>
<dbReference type="InterPro" id="IPR004846">
    <property type="entry name" value="T2SS/T3SS_dom"/>
</dbReference>
<feature type="chain" id="PRO_5026906428" description="Secretin/TonB short N-terminal domain-containing protein" evidence="8">
    <location>
        <begin position="30"/>
        <end position="581"/>
    </location>
</feature>
<dbReference type="InterPro" id="IPR011662">
    <property type="entry name" value="Secretin/TonB_short_N"/>
</dbReference>
<dbReference type="PRINTS" id="PR00811">
    <property type="entry name" value="BCTERIALGSPD"/>
</dbReference>
<gene>
    <name evidence="10" type="ORF">GT409_14015</name>
</gene>